<dbReference type="AlphaFoldDB" id="A0A9D2CCW2"/>
<dbReference type="Pfam" id="PF17148">
    <property type="entry name" value="DUF5117"/>
    <property type="match status" value="1"/>
</dbReference>
<keyword evidence="6" id="KW-0645">Protease</keyword>
<dbReference type="EMBL" id="DXDA01000052">
    <property type="protein sequence ID" value="HIY68990.1"/>
    <property type="molecule type" value="Genomic_DNA"/>
</dbReference>
<sequence>MLRKTLLLVLCCGLTAGVLGEATPASAASKKRKKKAQTEQTAAKPKPTEYEKLFKEKHDVADGMIRLHKVKGKLYFEFPLALLGRDMLLGSTVSEISDNGDAVIGSKPTEPLWVRFTKTGDKVQIRKMVRDNVTDTASPNIARSLEANGIGAILKSYDIAAWSPDSCAVVFNATDLFLSDNKALTPFDPYGENLRYGQVTRTSNYQSDRSFLGEIRAFADNIVVRSHLSYTYTLKAGSSVIASDVPFTAVMTRSLVLLPEEPYEPRFVDSRMSVFPTGKILFSEREQQARLLCYANRWRVEPSDVEAYRRGERVKPKKPIVFYIDPDFPESWRQPIFEAVRQWNEPFERIGFEGAVEAREYPKDDPEFDPDNIKYSCIRYAPIGISNAMGPSWVDPRSGEIVNASVYVFHDIVKLVNNWRFIQTAQADTTVRSVKLPKEVLDDALRYVVTHEVGHCLGFMHNMSASAVIPVDSLRSPTFTQQHGTTTSIMDYARFNYVAQPGDLERGVKMTPPRFGTYDYYAVKWLYTPIYDASSPEEVYKITSQWITDAAADPVLRYGKQQGAVLDPRSQSEDLGDDAVKASQYGIANLKYILAHLNEWVEGEDRDYSYRTDIYKGIISQYIRYIGHVFANVGGIYLNEKHVGDPVEAYRSVPKERQREALQFLLGQLDDLDWLDNEGLMQNIQLMGSPKTYMQVAIIRAVVMSAAKVENSAQLSDDPYSVEACMKDIYDYVWKPTLQGRDLTDEQMMIQREYLLTICKAAGLKYAGTGAVPAKSFAGEAGDEIGFDPYTIAVPACLREYHALSDNLCYGASCTAHRHAAADPGPVSGYNPPRILYVVKQSLEAENYANLLRVQRLLKSRVNRGSQQTRMHYALLLHNIEKTLK</sequence>
<feature type="signal peptide" evidence="2">
    <location>
        <begin position="1"/>
        <end position="27"/>
    </location>
</feature>
<keyword evidence="6" id="KW-0482">Metalloprotease</keyword>
<dbReference type="InterPro" id="IPR024079">
    <property type="entry name" value="MetalloPept_cat_dom_sf"/>
</dbReference>
<evidence type="ECO:0000313" key="6">
    <source>
        <dbReference type="EMBL" id="HIY68990.1"/>
    </source>
</evidence>
<dbReference type="Pfam" id="PF17162">
    <property type="entry name" value="DUF5118"/>
    <property type="match status" value="1"/>
</dbReference>
<feature type="domain" description="EcxA zinc-binding" evidence="3">
    <location>
        <begin position="435"/>
        <end position="738"/>
    </location>
</feature>
<dbReference type="CDD" id="cd04276">
    <property type="entry name" value="ZnMc_MMP_like_2"/>
    <property type="match status" value="1"/>
</dbReference>
<keyword evidence="2" id="KW-0732">Signal</keyword>
<feature type="region of interest" description="Disordered" evidence="1">
    <location>
        <begin position="25"/>
        <end position="46"/>
    </location>
</feature>
<feature type="domain" description="DUF5118" evidence="5">
    <location>
        <begin position="48"/>
        <end position="95"/>
    </location>
</feature>
<dbReference type="InterPro" id="IPR034032">
    <property type="entry name" value="Zn_MMP-like_bac"/>
</dbReference>
<evidence type="ECO:0000259" key="3">
    <source>
        <dbReference type="Pfam" id="PF16313"/>
    </source>
</evidence>
<evidence type="ECO:0000259" key="5">
    <source>
        <dbReference type="Pfam" id="PF17162"/>
    </source>
</evidence>
<evidence type="ECO:0000259" key="4">
    <source>
        <dbReference type="Pfam" id="PF17148"/>
    </source>
</evidence>
<reference evidence="6" key="1">
    <citation type="journal article" date="2021" name="PeerJ">
        <title>Extensive microbial diversity within the chicken gut microbiome revealed by metagenomics and culture.</title>
        <authorList>
            <person name="Gilroy R."/>
            <person name="Ravi A."/>
            <person name="Getino M."/>
            <person name="Pursley I."/>
            <person name="Horton D.L."/>
            <person name="Alikhan N.F."/>
            <person name="Baker D."/>
            <person name="Gharbi K."/>
            <person name="Hall N."/>
            <person name="Watson M."/>
            <person name="Adriaenssens E.M."/>
            <person name="Foster-Nyarko E."/>
            <person name="Jarju S."/>
            <person name="Secka A."/>
            <person name="Antonio M."/>
            <person name="Oren A."/>
            <person name="Chaudhuri R.R."/>
            <person name="La Ragione R."/>
            <person name="Hildebrand F."/>
            <person name="Pallen M.J."/>
        </authorList>
    </citation>
    <scope>NUCLEOTIDE SEQUENCE</scope>
    <source>
        <strain evidence="6">5134</strain>
    </source>
</reference>
<proteinExistence type="predicted"/>
<dbReference type="SUPFAM" id="SSF55486">
    <property type="entry name" value="Metalloproteases ('zincins'), catalytic domain"/>
    <property type="match status" value="1"/>
</dbReference>
<evidence type="ECO:0000256" key="2">
    <source>
        <dbReference type="SAM" id="SignalP"/>
    </source>
</evidence>
<dbReference type="Gene3D" id="3.40.390.10">
    <property type="entry name" value="Collagenase (Catalytic Domain)"/>
    <property type="match status" value="1"/>
</dbReference>
<dbReference type="Pfam" id="PF16313">
    <property type="entry name" value="DUF4953"/>
    <property type="match status" value="1"/>
</dbReference>
<dbReference type="InterPro" id="IPR033413">
    <property type="entry name" value="DUF5117"/>
</dbReference>
<accession>A0A9D2CCW2</accession>
<evidence type="ECO:0000256" key="1">
    <source>
        <dbReference type="SAM" id="MobiDB-lite"/>
    </source>
</evidence>
<name>A0A9D2CCW2_9BACT</name>
<feature type="domain" description="DUF5117" evidence="4">
    <location>
        <begin position="112"/>
        <end position="303"/>
    </location>
</feature>
<dbReference type="GO" id="GO:0008237">
    <property type="term" value="F:metallopeptidase activity"/>
    <property type="evidence" value="ECO:0007669"/>
    <property type="project" value="UniProtKB-KW"/>
</dbReference>
<comment type="caution">
    <text evidence="6">The sequence shown here is derived from an EMBL/GenBank/DDBJ whole genome shotgun (WGS) entry which is preliminary data.</text>
</comment>
<reference evidence="6" key="2">
    <citation type="submission" date="2021-04" db="EMBL/GenBank/DDBJ databases">
        <authorList>
            <person name="Gilroy R."/>
        </authorList>
    </citation>
    <scope>NUCLEOTIDE SEQUENCE</scope>
    <source>
        <strain evidence="6">5134</strain>
    </source>
</reference>
<evidence type="ECO:0000313" key="7">
    <source>
        <dbReference type="Proteomes" id="UP000886844"/>
    </source>
</evidence>
<protein>
    <submittedName>
        <fullName evidence="6">Zinc-dependent metalloprotease</fullName>
    </submittedName>
</protein>
<dbReference type="PANTHER" id="PTHR38478">
    <property type="entry name" value="PEPTIDASE M1A AND M12B"/>
    <property type="match status" value="1"/>
</dbReference>
<dbReference type="Proteomes" id="UP000886844">
    <property type="component" value="Unassembled WGS sequence"/>
</dbReference>
<gene>
    <name evidence="6" type="ORF">H9828_06210</name>
</gene>
<dbReference type="PANTHER" id="PTHR38478:SF1">
    <property type="entry name" value="ZINC DEPENDENT METALLOPROTEASE DOMAIN LIPOPROTEIN"/>
    <property type="match status" value="1"/>
</dbReference>
<dbReference type="InterPro" id="IPR033428">
    <property type="entry name" value="DUF5118"/>
</dbReference>
<organism evidence="6 7">
    <name type="scientific">Candidatus Alistipes intestinigallinarum</name>
    <dbReference type="NCBI Taxonomy" id="2838440"/>
    <lineage>
        <taxon>Bacteria</taxon>
        <taxon>Pseudomonadati</taxon>
        <taxon>Bacteroidota</taxon>
        <taxon>Bacteroidia</taxon>
        <taxon>Bacteroidales</taxon>
        <taxon>Rikenellaceae</taxon>
        <taxon>Alistipes</taxon>
    </lineage>
</organism>
<dbReference type="InterPro" id="IPR032534">
    <property type="entry name" value="EcxA_zinc-bd"/>
</dbReference>
<keyword evidence="6" id="KW-0378">Hydrolase</keyword>
<feature type="chain" id="PRO_5039059610" evidence="2">
    <location>
        <begin position="28"/>
        <end position="885"/>
    </location>
</feature>